<evidence type="ECO:0000313" key="2">
    <source>
        <dbReference type="EMBL" id="MFC4351910.1"/>
    </source>
</evidence>
<dbReference type="Pfam" id="PF00117">
    <property type="entry name" value="GATase"/>
    <property type="match status" value="1"/>
</dbReference>
<comment type="caution">
    <text evidence="2">The sequence shown here is derived from an EMBL/GenBank/DDBJ whole genome shotgun (WGS) entry which is preliminary data.</text>
</comment>
<dbReference type="PANTHER" id="PTHR42695">
    <property type="entry name" value="GLUTAMINE AMIDOTRANSFERASE YLR126C-RELATED"/>
    <property type="match status" value="1"/>
</dbReference>
<evidence type="ECO:0000259" key="1">
    <source>
        <dbReference type="Pfam" id="PF00117"/>
    </source>
</evidence>
<sequence length="293" mass="32264">MARLRILVVDGNTPQLNDAHAALGGTRTAAHYISVLNALRDDLECDSVHPADVSVNDLPSSRQLAAYDGIAWTGSALNVYNDEPEVTRQVDLAHAAFASGTPIFGSCWGLQVAAVAAGGKVRANPLGREIGFARRIRQLVSGGEHPLLSGKDPVFDAICVHLDEVSVEPPGMTVLATNEVSRIQAAEIRHDNSTCWAVQYHPEYDFHEIATVMLRYRERMLADGFFPDIPALERFTDNLKALQADPARKDLGWLYGLNAMVLDRPTRNRELANWLEHLVLPTARERGRWPTSV</sequence>
<feature type="domain" description="Glutamine amidotransferase" evidence="1">
    <location>
        <begin position="63"/>
        <end position="212"/>
    </location>
</feature>
<reference evidence="3" key="1">
    <citation type="journal article" date="2019" name="Int. J. Syst. Evol. Microbiol.">
        <title>The Global Catalogue of Microorganisms (GCM) 10K type strain sequencing project: providing services to taxonomists for standard genome sequencing and annotation.</title>
        <authorList>
            <consortium name="The Broad Institute Genomics Platform"/>
            <consortium name="The Broad Institute Genome Sequencing Center for Infectious Disease"/>
            <person name="Wu L."/>
            <person name="Ma J."/>
        </authorList>
    </citation>
    <scope>NUCLEOTIDE SEQUENCE [LARGE SCALE GENOMIC DNA]</scope>
    <source>
        <strain evidence="3">CECT 8472</strain>
    </source>
</reference>
<name>A0ABV8UMU6_9PROT</name>
<dbReference type="InterPro" id="IPR029062">
    <property type="entry name" value="Class_I_gatase-like"/>
</dbReference>
<dbReference type="RefSeq" id="WP_382422255.1">
    <property type="nucleotide sequence ID" value="NZ_JBHSCW010000004.1"/>
</dbReference>
<dbReference type="CDD" id="cd01741">
    <property type="entry name" value="GATase1_1"/>
    <property type="match status" value="1"/>
</dbReference>
<protein>
    <submittedName>
        <fullName evidence="2">Type 1 glutamine amidotransferase</fullName>
    </submittedName>
</protein>
<dbReference type="InterPro" id="IPR044992">
    <property type="entry name" value="ChyE-like"/>
</dbReference>
<accession>A0ABV8UMU6</accession>
<dbReference type="PANTHER" id="PTHR42695:SF5">
    <property type="entry name" value="GLUTAMINE AMIDOTRANSFERASE YLR126C-RELATED"/>
    <property type="match status" value="1"/>
</dbReference>
<dbReference type="PROSITE" id="PS51273">
    <property type="entry name" value="GATASE_TYPE_1"/>
    <property type="match status" value="1"/>
</dbReference>
<evidence type="ECO:0000313" key="3">
    <source>
        <dbReference type="Proteomes" id="UP001595799"/>
    </source>
</evidence>
<dbReference type="EMBL" id="JBHSCW010000004">
    <property type="protein sequence ID" value="MFC4351910.1"/>
    <property type="molecule type" value="Genomic_DNA"/>
</dbReference>
<dbReference type="InterPro" id="IPR017926">
    <property type="entry name" value="GATASE"/>
</dbReference>
<dbReference type="SUPFAM" id="SSF52317">
    <property type="entry name" value="Class I glutamine amidotransferase-like"/>
    <property type="match status" value="1"/>
</dbReference>
<gene>
    <name evidence="2" type="ORF">ACFOW6_10190</name>
</gene>
<organism evidence="2 3">
    <name type="scientific">Fodinicurvata halophila</name>
    <dbReference type="NCBI Taxonomy" id="1419723"/>
    <lineage>
        <taxon>Bacteria</taxon>
        <taxon>Pseudomonadati</taxon>
        <taxon>Pseudomonadota</taxon>
        <taxon>Alphaproteobacteria</taxon>
        <taxon>Rhodospirillales</taxon>
        <taxon>Rhodovibrionaceae</taxon>
        <taxon>Fodinicurvata</taxon>
    </lineage>
</organism>
<dbReference type="Gene3D" id="3.40.50.880">
    <property type="match status" value="1"/>
</dbReference>
<keyword evidence="2" id="KW-0315">Glutamine amidotransferase</keyword>
<proteinExistence type="predicted"/>
<dbReference type="Proteomes" id="UP001595799">
    <property type="component" value="Unassembled WGS sequence"/>
</dbReference>
<keyword evidence="3" id="KW-1185">Reference proteome</keyword>